<dbReference type="RefSeq" id="WP_021930889.1">
    <property type="nucleotide sequence ID" value="NZ_AP023322.1"/>
</dbReference>
<dbReference type="EMBL" id="AP023322">
    <property type="protein sequence ID" value="BCI64071.1"/>
    <property type="molecule type" value="Genomic_DNA"/>
</dbReference>
<dbReference type="Proteomes" id="UP000594042">
    <property type="component" value="Chromosome"/>
</dbReference>
<feature type="domain" description="Alanine dehydrogenase/pyridine nucleotide transhydrogenase N-terminal" evidence="3">
    <location>
        <begin position="32"/>
        <end position="156"/>
    </location>
</feature>
<dbReference type="Pfam" id="PF05222">
    <property type="entry name" value="AlaDh_PNT_N"/>
    <property type="match status" value="1"/>
</dbReference>
<proteinExistence type="predicted"/>
<keyword evidence="5" id="KW-1185">Reference proteome</keyword>
<dbReference type="SMART" id="SM01003">
    <property type="entry name" value="AlaDh_PNT_N"/>
    <property type="match status" value="1"/>
</dbReference>
<dbReference type="InterPro" id="IPR036291">
    <property type="entry name" value="NAD(P)-bd_dom_sf"/>
</dbReference>
<dbReference type="InterPro" id="IPR007886">
    <property type="entry name" value="AlaDH/PNT_N"/>
</dbReference>
<accession>A0A7G1I006</accession>
<organism evidence="4 5">
    <name type="scientific">Coprobacter secundus subsp. similis</name>
    <dbReference type="NCBI Taxonomy" id="2751153"/>
    <lineage>
        <taxon>Bacteria</taxon>
        <taxon>Pseudomonadati</taxon>
        <taxon>Bacteroidota</taxon>
        <taxon>Bacteroidia</taxon>
        <taxon>Bacteroidales</taxon>
        <taxon>Barnesiellaceae</taxon>
        <taxon>Coprobacter</taxon>
    </lineage>
</organism>
<dbReference type="SUPFAM" id="SSF52283">
    <property type="entry name" value="Formate/glycerate dehydrogenase catalytic domain-like"/>
    <property type="match status" value="1"/>
</dbReference>
<dbReference type="PANTHER" id="PTHR42795">
    <property type="entry name" value="ALANINE DEHYDROGENASE"/>
    <property type="match status" value="1"/>
</dbReference>
<dbReference type="AlphaFoldDB" id="A0A7G1I006"/>
<gene>
    <name evidence="4" type="primary">ald</name>
    <name evidence="4" type="ORF">Cop2CBH44_24240</name>
</gene>
<dbReference type="InterPro" id="IPR007698">
    <property type="entry name" value="AlaDH/PNT_NAD(H)-bd"/>
</dbReference>
<evidence type="ECO:0000259" key="2">
    <source>
        <dbReference type="SMART" id="SM01002"/>
    </source>
</evidence>
<evidence type="ECO:0000256" key="1">
    <source>
        <dbReference type="ARBA" id="ARBA00023002"/>
    </source>
</evidence>
<name>A0A7G1I006_9BACT</name>
<dbReference type="Gene3D" id="3.40.50.720">
    <property type="entry name" value="NAD(P)-binding Rossmann-like Domain"/>
    <property type="match status" value="2"/>
</dbReference>
<keyword evidence="1" id="KW-0560">Oxidoreductase</keyword>
<protein>
    <submittedName>
        <fullName evidence="4">Alanine dehydrogenase</fullName>
    </submittedName>
</protein>
<dbReference type="GO" id="GO:0000286">
    <property type="term" value="F:alanine dehydrogenase activity"/>
    <property type="evidence" value="ECO:0007669"/>
    <property type="project" value="TreeGrafter"/>
</dbReference>
<evidence type="ECO:0000313" key="4">
    <source>
        <dbReference type="EMBL" id="BCI64071.1"/>
    </source>
</evidence>
<evidence type="ECO:0000259" key="3">
    <source>
        <dbReference type="SMART" id="SM01003"/>
    </source>
</evidence>
<dbReference type="SUPFAM" id="SSF51735">
    <property type="entry name" value="NAD(P)-binding Rossmann-fold domains"/>
    <property type="match status" value="1"/>
</dbReference>
<dbReference type="GO" id="GO:0006524">
    <property type="term" value="P:alanine catabolic process"/>
    <property type="evidence" value="ECO:0007669"/>
    <property type="project" value="TreeGrafter"/>
</dbReference>
<reference evidence="5" key="1">
    <citation type="submission" date="2020-07" db="EMBL/GenBank/DDBJ databases">
        <title>Complete genome sequencing of Coprobacter sp. strain 2CBH44.</title>
        <authorList>
            <person name="Sakamoto M."/>
            <person name="Murakami T."/>
            <person name="Mori H."/>
        </authorList>
    </citation>
    <scope>NUCLEOTIDE SEQUENCE [LARGE SCALE GENOMIC DNA]</scope>
    <source>
        <strain evidence="5">2CBH44</strain>
    </source>
</reference>
<feature type="domain" description="Alanine dehydrogenase/pyridine nucleotide transhydrogenase NAD(H)-binding" evidence="2">
    <location>
        <begin position="177"/>
        <end position="322"/>
    </location>
</feature>
<dbReference type="PANTHER" id="PTHR42795:SF1">
    <property type="entry name" value="ALANINE DEHYDROGENASE"/>
    <property type="match status" value="1"/>
</dbReference>
<dbReference type="KEGG" id="copr:Cop2CBH44_24240"/>
<dbReference type="Pfam" id="PF01262">
    <property type="entry name" value="AlaDh_PNT_C"/>
    <property type="match status" value="1"/>
</dbReference>
<evidence type="ECO:0000313" key="5">
    <source>
        <dbReference type="Proteomes" id="UP000594042"/>
    </source>
</evidence>
<dbReference type="SMART" id="SM01002">
    <property type="entry name" value="AlaDh_PNT_C"/>
    <property type="match status" value="1"/>
</dbReference>
<dbReference type="GO" id="GO:0005886">
    <property type="term" value="C:plasma membrane"/>
    <property type="evidence" value="ECO:0007669"/>
    <property type="project" value="TreeGrafter"/>
</dbReference>
<sequence length="399" mass="43154">MKDRFLHITREGLCPQEHLCAVSQQNHALCIGLPKESCEKEKRFVLTPEAVALLVNAGHRVIMEASAGIGINYSDLLYAEAGAEVTERRAEVFLADIVLKVSPLTAEEADMLKSGSTIVSLLQPQYQNAEVLQLLMQKRAIAIAFDKIKNDTGECSFADCLDEVDGRAAVIVAAGLLTNLYGGKGILMGGIPGVSPAEVVVIGAGLSGRAAICAARGLGALVKLFDEDISRLRMALDACGQPLFTSNLHPNVLTNAFRSADVVIGTSCDMTHQLSEQLIRQMKKGALLIDLCIDKGGCFETSLCPNKPKDSIFEKYGVLHYCLSSVGSAVARTASMALSNLLVPILLEIGECQGVENMIKRERGFRDAVYLFNTKVVNSDIAHRFNLPYCDISLFINMF</sequence>